<keyword evidence="1" id="KW-0732">Signal</keyword>
<protein>
    <submittedName>
        <fullName evidence="2">Uncharacterized protein</fullName>
    </submittedName>
</protein>
<reference evidence="2" key="1">
    <citation type="submission" date="2021-02" db="EMBL/GenBank/DDBJ databases">
        <authorList>
            <person name="Nowell W R."/>
        </authorList>
    </citation>
    <scope>NUCLEOTIDE SEQUENCE</scope>
</reference>
<dbReference type="AlphaFoldDB" id="A0A814M066"/>
<name>A0A814M066_9BILA</name>
<evidence type="ECO:0000313" key="3">
    <source>
        <dbReference type="Proteomes" id="UP000663891"/>
    </source>
</evidence>
<dbReference type="EMBL" id="CAJNON010000177">
    <property type="protein sequence ID" value="CAF1071220.1"/>
    <property type="molecule type" value="Genomic_DNA"/>
</dbReference>
<evidence type="ECO:0000313" key="2">
    <source>
        <dbReference type="EMBL" id="CAF1071220.1"/>
    </source>
</evidence>
<feature type="chain" id="PRO_5032606218" evidence="1">
    <location>
        <begin position="19"/>
        <end position="406"/>
    </location>
</feature>
<accession>A0A814M066</accession>
<sequence>MYIQVACLLVFLINSSQATIPDATIQADAAEITRLNRMVLYSSPPIFYKMQSLACEMINNCCPSIKSNFNEVTGEGTTAGPRAILNACIGSQPGTSFLKKCPMIDKLLLLAQDPEFLNYTVVLITAVNQMQPSDVEIEEPCTVDETYAIYCKRNSRKEMLSCERKTLTYVAQHNSDDQYKTYIQEVKSTTLACLLVFLINSSQATIPDATIQADAAEITRLNRMVLYSSPPIFYKMQSLACEMINNCCPSIKSNFNEVTGEGTTVGPSAILNACISSQPGTSFLKKCPMIDKLLPLTQDPEFLNYTVVLSTAVNQMQPSDVEIEEPCTADETYAIYCKRNSRKEMLSCERKTLTYVAQHNSDDQYKTYIQEVKSTTRTLMKTMKNAFPKKNNEKFQKNQRYSYGKN</sequence>
<proteinExistence type="predicted"/>
<comment type="caution">
    <text evidence="2">The sequence shown here is derived from an EMBL/GenBank/DDBJ whole genome shotgun (WGS) entry which is preliminary data.</text>
</comment>
<dbReference type="Proteomes" id="UP000663891">
    <property type="component" value="Unassembled WGS sequence"/>
</dbReference>
<gene>
    <name evidence="2" type="ORF">VCS650_LOCUS18491</name>
</gene>
<organism evidence="2 3">
    <name type="scientific">Adineta steineri</name>
    <dbReference type="NCBI Taxonomy" id="433720"/>
    <lineage>
        <taxon>Eukaryota</taxon>
        <taxon>Metazoa</taxon>
        <taxon>Spiralia</taxon>
        <taxon>Gnathifera</taxon>
        <taxon>Rotifera</taxon>
        <taxon>Eurotatoria</taxon>
        <taxon>Bdelloidea</taxon>
        <taxon>Adinetida</taxon>
        <taxon>Adinetidae</taxon>
        <taxon>Adineta</taxon>
    </lineage>
</organism>
<evidence type="ECO:0000256" key="1">
    <source>
        <dbReference type="SAM" id="SignalP"/>
    </source>
</evidence>
<feature type="signal peptide" evidence="1">
    <location>
        <begin position="1"/>
        <end position="18"/>
    </location>
</feature>
<dbReference type="OrthoDB" id="10018351at2759"/>